<proteinExistence type="predicted"/>
<dbReference type="InParanoid" id="A0A409WPW4"/>
<keyword evidence="5" id="KW-1185">Reference proteome</keyword>
<evidence type="ECO:0000259" key="3">
    <source>
        <dbReference type="Pfam" id="PF18803"/>
    </source>
</evidence>
<feature type="domain" description="CxC2-like cysteine cluster KDZ transposase-associated" evidence="3">
    <location>
        <begin position="499"/>
        <end position="603"/>
    </location>
</feature>
<sequence>MRAFVSPTDTDPASNASAVAALRDRINTMSMQSPKSSSNAARSGSASKNESPAHTDPADTPNVAQMHAELTDLKDIVWKLIKSNNRLKDESASLKDDVLSLQEEASSTMDEISLLKGEISSLKDGLVRLREENRDILECQTALADLVASIQQQDSRPQQSNILSPPSFNRNAHRFYVIVQGRCPGVYSNLVWAKKLVNGLDPDHRMWRRVDGYQEARAYYEDAERMNEIKVTDRHFPDDASIYGPIPCDEISLDKVVTHGIVSNQTFNTSYLSFMQSNKHARSNSNGSNASQPESSQKKPRTTHSASVQLQRTTKVVTVRRKKDGRSSIKSNTVLLQSSAPTHTKQSGSQEPPINSCTDPKPPSNNPTLPVSPDLSPIEPIDPTTFQSAKESGESSASSKQKTSLKVKDKLTDWKANQRQQYMDELLRHEGPIDPKRLLKCADCECDFDETKSSPLRCMDCSDGYALRCKDCVLALHDNLPFHRIEKWQKTHFVKTSTHDLGLITILGHDGLTGCSNPSMPLNLHVLHTTGWHTIQVKYCCCSSSEAVSRDIQLFRAQMIAASSERIRTAFTFELMELFHELNLQSKITAYDFYHTMSNRTDPLKLRKQPSQLNNFLRVIRIWRHLFSLKRAGCGHNPEGVSATRPGETMIECPACPHPLKNLPSDWDTNTKLAYLYTLFVAVDANFKLKGKDKGLEDVELGPGWGAFVEENQYQDYISNYEAEPEINTCKSEHDAVLRANIRRTPGYSVTGAGLVICSRHCLVRPNGAGDLQKGERYCNMDYIIFSALAGLCLLRLVITYDIACQWSRNYRARMKTLPSNLQLPENISTRVAVPSWHINAHGKSCQQRFHVGYLHGVGRLCGDEVEQTWWITNVLGTSLREMAAAARHETLSDHWNALNFRKIVGFRKIFLKSLREAVEMCSIHRDNFTQFSESFSEQSVIKDWEKMVTEYEQDPETKPNPYEDTEIKITLHDVRLELGKEETARLKKEGLVQTHKVSMVGFLTKALELEDQQRELREHRSNLGSSPTPKQAADFQEKCMSLQRRILLWRDTQKAYMPSVNDLTDIMENEDSDGEVDVENIPLCLPSSLTPEQRVPINRIGNAESRLREAQLDEALGEICRLRRILSGVTAFKTHNLAGEGNKANTRIWSIYSRLNERISSAKRKYHAAYSALLVLDGNGAWRKTFHELRDEDIRGPGKDVDDSHGKHLVSWIWLTRRSKTSGTQEDAAGSSVDLLDEGLRVEWAQSRARSHRWEEEVQLLLEEMRRVVDYLTWKSAWWEKQASRRPDADEAVKAGLSSYAHKQASFHRLLAQSCQLYWTKEVTKLGLTVPFDNELEDSEHDAELSDDDL</sequence>
<gene>
    <name evidence="4" type="ORF">CVT24_002657</name>
</gene>
<dbReference type="EMBL" id="NHTK01005353">
    <property type="protein sequence ID" value="PPQ80537.1"/>
    <property type="molecule type" value="Genomic_DNA"/>
</dbReference>
<feature type="compositionally biased region" description="Polar residues" evidence="2">
    <location>
        <begin position="278"/>
        <end position="295"/>
    </location>
</feature>
<evidence type="ECO:0000256" key="1">
    <source>
        <dbReference type="SAM" id="Coils"/>
    </source>
</evidence>
<dbReference type="Pfam" id="PF18803">
    <property type="entry name" value="CxC2"/>
    <property type="match status" value="1"/>
</dbReference>
<name>A0A409WPW4_9AGAR</name>
<feature type="region of interest" description="Disordered" evidence="2">
    <location>
        <begin position="27"/>
        <end position="61"/>
    </location>
</feature>
<dbReference type="OrthoDB" id="2804062at2759"/>
<evidence type="ECO:0000313" key="5">
    <source>
        <dbReference type="Proteomes" id="UP000284842"/>
    </source>
</evidence>
<dbReference type="InterPro" id="IPR040521">
    <property type="entry name" value="KDZ"/>
</dbReference>
<feature type="region of interest" description="Disordered" evidence="2">
    <location>
        <begin position="278"/>
        <end position="408"/>
    </location>
</feature>
<dbReference type="PANTHER" id="PTHR33104">
    <property type="entry name" value="SI:DKEY-29D5.2"/>
    <property type="match status" value="1"/>
</dbReference>
<feature type="region of interest" description="Disordered" evidence="2">
    <location>
        <begin position="1015"/>
        <end position="1034"/>
    </location>
</feature>
<comment type="caution">
    <text evidence="4">The sequence shown here is derived from an EMBL/GenBank/DDBJ whole genome shotgun (WGS) entry which is preliminary data.</text>
</comment>
<feature type="coiled-coil region" evidence="1">
    <location>
        <begin position="84"/>
        <end position="132"/>
    </location>
</feature>
<reference evidence="4 5" key="1">
    <citation type="journal article" date="2018" name="Evol. Lett.">
        <title>Horizontal gene cluster transfer increased hallucinogenic mushroom diversity.</title>
        <authorList>
            <person name="Reynolds H.T."/>
            <person name="Vijayakumar V."/>
            <person name="Gluck-Thaler E."/>
            <person name="Korotkin H.B."/>
            <person name="Matheny P.B."/>
            <person name="Slot J.C."/>
        </authorList>
    </citation>
    <scope>NUCLEOTIDE SEQUENCE [LARGE SCALE GENOMIC DNA]</scope>
    <source>
        <strain evidence="4 5">2629</strain>
    </source>
</reference>
<dbReference type="Proteomes" id="UP000284842">
    <property type="component" value="Unassembled WGS sequence"/>
</dbReference>
<evidence type="ECO:0000313" key="4">
    <source>
        <dbReference type="EMBL" id="PPQ80537.1"/>
    </source>
</evidence>
<keyword evidence="1" id="KW-0175">Coiled coil</keyword>
<dbReference type="STRING" id="181874.A0A409WPW4"/>
<protein>
    <recommendedName>
        <fullName evidence="3">CxC2-like cysteine cluster KDZ transposase-associated domain-containing protein</fullName>
    </recommendedName>
</protein>
<feature type="compositionally biased region" description="Polar residues" evidence="2">
    <location>
        <begin position="328"/>
        <end position="358"/>
    </location>
</feature>
<organism evidence="4 5">
    <name type="scientific">Panaeolus cyanescens</name>
    <dbReference type="NCBI Taxonomy" id="181874"/>
    <lineage>
        <taxon>Eukaryota</taxon>
        <taxon>Fungi</taxon>
        <taxon>Dikarya</taxon>
        <taxon>Basidiomycota</taxon>
        <taxon>Agaricomycotina</taxon>
        <taxon>Agaricomycetes</taxon>
        <taxon>Agaricomycetidae</taxon>
        <taxon>Agaricales</taxon>
        <taxon>Agaricineae</taxon>
        <taxon>Galeropsidaceae</taxon>
        <taxon>Panaeolus</taxon>
    </lineage>
</organism>
<dbReference type="Pfam" id="PF18758">
    <property type="entry name" value="KDZ"/>
    <property type="match status" value="1"/>
</dbReference>
<feature type="compositionally biased region" description="Low complexity" evidence="2">
    <location>
        <begin position="33"/>
        <end position="47"/>
    </location>
</feature>
<accession>A0A409WPW4</accession>
<dbReference type="InterPro" id="IPR041457">
    <property type="entry name" value="CxC2_KDZ-assoc"/>
</dbReference>
<evidence type="ECO:0000256" key="2">
    <source>
        <dbReference type="SAM" id="MobiDB-lite"/>
    </source>
</evidence>
<dbReference type="PANTHER" id="PTHR33104:SF2">
    <property type="entry name" value="CXC3 LIKE CYSTEINE CLUSTER DOMAIN-CONTAINING PROTEIN"/>
    <property type="match status" value="1"/>
</dbReference>
<feature type="compositionally biased region" description="Low complexity" evidence="2">
    <location>
        <begin position="387"/>
        <end position="404"/>
    </location>
</feature>